<keyword evidence="13" id="KW-1185">Reference proteome</keyword>
<gene>
    <name evidence="9" type="primary">argB</name>
    <name evidence="12" type="ORF">JOE66_002213</name>
</gene>
<dbReference type="InterPro" id="IPR037528">
    <property type="entry name" value="ArgB"/>
</dbReference>
<feature type="site" description="Transition state stabilizer" evidence="9">
    <location>
        <position position="260"/>
    </location>
</feature>
<comment type="pathway">
    <text evidence="1 9">Amino-acid biosynthesis; L-arginine biosynthesis; N(2)-acetyl-L-ornithine from L-glutamate: step 2/4.</text>
</comment>
<dbReference type="Proteomes" id="UP000776164">
    <property type="component" value="Unassembled WGS sequence"/>
</dbReference>
<comment type="function">
    <text evidence="9">Catalyzes the ATP-dependent phosphorylation of N-acetyl-L-glutamate.</text>
</comment>
<feature type="region of interest" description="Disordered" evidence="10">
    <location>
        <begin position="311"/>
        <end position="332"/>
    </location>
</feature>
<evidence type="ECO:0000256" key="3">
    <source>
        <dbReference type="ARBA" id="ARBA00022605"/>
    </source>
</evidence>
<dbReference type="PRINTS" id="PR00474">
    <property type="entry name" value="GLU5KINASE"/>
</dbReference>
<feature type="binding site" evidence="9">
    <location>
        <begin position="76"/>
        <end position="77"/>
    </location>
    <ligand>
        <name>substrate</name>
    </ligand>
</feature>
<comment type="similarity">
    <text evidence="9">Belongs to the acetylglutamate kinase family. ArgB subfamily.</text>
</comment>
<dbReference type="EMBL" id="JAFBBU010000001">
    <property type="protein sequence ID" value="MBM7472579.1"/>
    <property type="molecule type" value="Genomic_DNA"/>
</dbReference>
<evidence type="ECO:0000256" key="4">
    <source>
        <dbReference type="ARBA" id="ARBA00022679"/>
    </source>
</evidence>
<evidence type="ECO:0000256" key="1">
    <source>
        <dbReference type="ARBA" id="ARBA00004828"/>
    </source>
</evidence>
<evidence type="ECO:0000256" key="8">
    <source>
        <dbReference type="ARBA" id="ARBA00048141"/>
    </source>
</evidence>
<evidence type="ECO:0000256" key="2">
    <source>
        <dbReference type="ARBA" id="ARBA00022571"/>
    </source>
</evidence>
<dbReference type="NCBIfam" id="TIGR00761">
    <property type="entry name" value="argB"/>
    <property type="match status" value="1"/>
</dbReference>
<evidence type="ECO:0000256" key="9">
    <source>
        <dbReference type="HAMAP-Rule" id="MF_00082"/>
    </source>
</evidence>
<protein>
    <recommendedName>
        <fullName evidence="9">Acetylglutamate kinase</fullName>
        <ecNumber evidence="9">2.7.2.8</ecNumber>
    </recommendedName>
    <alternativeName>
        <fullName evidence="9">N-acetyl-L-glutamate 5-phosphotransferase</fullName>
    </alternativeName>
    <alternativeName>
        <fullName evidence="9">NAG kinase</fullName>
        <shortName evidence="9">NAGK</shortName>
    </alternativeName>
</protein>
<dbReference type="InterPro" id="IPR036393">
    <property type="entry name" value="AceGlu_kinase-like_sf"/>
</dbReference>
<dbReference type="HAMAP" id="MF_00082">
    <property type="entry name" value="ArgB"/>
    <property type="match status" value="1"/>
</dbReference>
<evidence type="ECO:0000313" key="12">
    <source>
        <dbReference type="EMBL" id="MBM7472579.1"/>
    </source>
</evidence>
<evidence type="ECO:0000256" key="5">
    <source>
        <dbReference type="ARBA" id="ARBA00022741"/>
    </source>
</evidence>
<dbReference type="Pfam" id="PF00696">
    <property type="entry name" value="AA_kinase"/>
    <property type="match status" value="1"/>
</dbReference>
<dbReference type="SUPFAM" id="SSF53633">
    <property type="entry name" value="Carbamate kinase-like"/>
    <property type="match status" value="1"/>
</dbReference>
<dbReference type="InterPro" id="IPR004662">
    <property type="entry name" value="AcgluKinase_fam"/>
</dbReference>
<sequence length="332" mass="35036">MNEPELLLGDIAQGLAGVKAATLIESLPWLKAFHDKIMVIKFGGNAMVDPELQRTFAEDIVYLRYAGIKPVVVHGGGPQISRMLDRLGIESEFRGGYRVTSPEAMDVVRMVLTGQISRDIVSHINEHGPLATALSGEDAGLFEGRKRLVEIDGEVVDLGLVGDVVGVNPETVLEHLAAGRIPVISSIAPDRDEPGQVLNINADAAAAALAVALGAEKLVILTDVAGLYSDWPNRDSLVSVIEVEQLRSLLPSLESGMIPKMGACLEAVDGGVPKAAIIDGRTPHSILLEVFTQSGSGTEVVLHAAVVPEPAATPNETTAATEATAQTERQLS</sequence>
<dbReference type="InterPro" id="IPR001048">
    <property type="entry name" value="Asp/Glu/Uridylate_kinase"/>
</dbReference>
<dbReference type="InterPro" id="IPR041727">
    <property type="entry name" value="NAGK-C"/>
</dbReference>
<feature type="binding site" evidence="9">
    <location>
        <position position="98"/>
    </location>
    <ligand>
        <name>substrate</name>
    </ligand>
</feature>
<dbReference type="EC" id="2.7.2.8" evidence="9"/>
<reference evidence="12 13" key="1">
    <citation type="submission" date="2021-01" db="EMBL/GenBank/DDBJ databases">
        <title>Sequencing the genomes of 1000 actinobacteria strains.</title>
        <authorList>
            <person name="Klenk H.-P."/>
        </authorList>
    </citation>
    <scope>NUCLEOTIDE SEQUENCE [LARGE SCALE GENOMIC DNA]</scope>
    <source>
        <strain evidence="12 13">DSM 13057</strain>
    </source>
</reference>
<dbReference type="PANTHER" id="PTHR23342">
    <property type="entry name" value="N-ACETYLGLUTAMATE SYNTHASE"/>
    <property type="match status" value="1"/>
</dbReference>
<organism evidence="12 13">
    <name type="scientific">Subtercola frigoramans</name>
    <dbReference type="NCBI Taxonomy" id="120298"/>
    <lineage>
        <taxon>Bacteria</taxon>
        <taxon>Bacillati</taxon>
        <taxon>Actinomycetota</taxon>
        <taxon>Actinomycetes</taxon>
        <taxon>Micrococcales</taxon>
        <taxon>Microbacteriaceae</taxon>
        <taxon>Subtercola</taxon>
    </lineage>
</organism>
<feature type="binding site" evidence="9">
    <location>
        <position position="199"/>
    </location>
    <ligand>
        <name>substrate</name>
    </ligand>
</feature>
<feature type="domain" description="Aspartate/glutamate/uridylate kinase" evidence="11">
    <location>
        <begin position="36"/>
        <end position="279"/>
    </location>
</feature>
<name>A0ABS2L6F3_9MICO</name>
<keyword evidence="9" id="KW-0963">Cytoplasm</keyword>
<evidence type="ECO:0000256" key="6">
    <source>
        <dbReference type="ARBA" id="ARBA00022777"/>
    </source>
</evidence>
<dbReference type="PIRSF" id="PIRSF000728">
    <property type="entry name" value="NAGK"/>
    <property type="match status" value="1"/>
</dbReference>
<evidence type="ECO:0000313" key="13">
    <source>
        <dbReference type="Proteomes" id="UP000776164"/>
    </source>
</evidence>
<keyword evidence="2 9" id="KW-0055">Arginine biosynthesis</keyword>
<keyword evidence="6 9" id="KW-0418">Kinase</keyword>
<comment type="subcellular location">
    <subcellularLocation>
        <location evidence="9">Cytoplasm</location>
    </subcellularLocation>
</comment>
<evidence type="ECO:0000256" key="10">
    <source>
        <dbReference type="SAM" id="MobiDB-lite"/>
    </source>
</evidence>
<dbReference type="InterPro" id="IPR001057">
    <property type="entry name" value="Glu/AcGlu_kinase"/>
</dbReference>
<dbReference type="PANTHER" id="PTHR23342:SF0">
    <property type="entry name" value="N-ACETYLGLUTAMATE SYNTHASE, MITOCHONDRIAL"/>
    <property type="match status" value="1"/>
</dbReference>
<dbReference type="Gene3D" id="3.40.1160.10">
    <property type="entry name" value="Acetylglutamate kinase-like"/>
    <property type="match status" value="1"/>
</dbReference>
<comment type="caution">
    <text evidence="12">The sequence shown here is derived from an EMBL/GenBank/DDBJ whole genome shotgun (WGS) entry which is preliminary data.</text>
</comment>
<accession>A0ABS2L6F3</accession>
<proteinExistence type="inferred from homology"/>
<keyword evidence="4 9" id="KW-0808">Transferase</keyword>
<keyword evidence="5 9" id="KW-0547">Nucleotide-binding</keyword>
<feature type="site" description="Transition state stabilizer" evidence="9">
    <location>
        <position position="41"/>
    </location>
</feature>
<evidence type="ECO:0000256" key="7">
    <source>
        <dbReference type="ARBA" id="ARBA00022840"/>
    </source>
</evidence>
<keyword evidence="3 9" id="KW-0028">Amino-acid biosynthesis</keyword>
<evidence type="ECO:0000259" key="11">
    <source>
        <dbReference type="Pfam" id="PF00696"/>
    </source>
</evidence>
<keyword evidence="7 9" id="KW-0067">ATP-binding</keyword>
<comment type="catalytic activity">
    <reaction evidence="8 9">
        <text>N-acetyl-L-glutamate + ATP = N-acetyl-L-glutamyl 5-phosphate + ADP</text>
        <dbReference type="Rhea" id="RHEA:14629"/>
        <dbReference type="ChEBI" id="CHEBI:30616"/>
        <dbReference type="ChEBI" id="CHEBI:44337"/>
        <dbReference type="ChEBI" id="CHEBI:57936"/>
        <dbReference type="ChEBI" id="CHEBI:456216"/>
        <dbReference type="EC" id="2.7.2.8"/>
    </reaction>
</comment>
<dbReference type="RefSeq" id="WP_307827163.1">
    <property type="nucleotide sequence ID" value="NZ_BAAAHT010000002.1"/>
</dbReference>
<dbReference type="CDD" id="cd04250">
    <property type="entry name" value="AAK_NAGK-C"/>
    <property type="match status" value="1"/>
</dbReference>
<dbReference type="GO" id="GO:0003991">
    <property type="term" value="F:acetylglutamate kinase activity"/>
    <property type="evidence" value="ECO:0007669"/>
    <property type="project" value="UniProtKB-EC"/>
</dbReference>